<dbReference type="Gene3D" id="2.60.390.10">
    <property type="entry name" value="Beta-galactosidase, domain 3"/>
    <property type="match status" value="1"/>
</dbReference>
<comment type="caution">
    <text evidence="11">The sequence shown here is derived from an EMBL/GenBank/DDBJ whole genome shotgun (WGS) entry which is preliminary data.</text>
</comment>
<keyword evidence="6" id="KW-0325">Glycoprotein</keyword>
<evidence type="ECO:0000256" key="6">
    <source>
        <dbReference type="ARBA" id="ARBA00023180"/>
    </source>
</evidence>
<dbReference type="SUPFAM" id="SSF117100">
    <property type="entry name" value="Beta-galactosidase LacA, domain 3"/>
    <property type="match status" value="1"/>
</dbReference>
<dbReference type="SMART" id="SM01029">
    <property type="entry name" value="BetaGal_dom2"/>
    <property type="match status" value="1"/>
</dbReference>
<dbReference type="Pfam" id="PF10435">
    <property type="entry name" value="BetaGal_dom2"/>
    <property type="match status" value="1"/>
</dbReference>
<organism evidence="11 12">
    <name type="scientific">Talaromyces atroroseus</name>
    <dbReference type="NCBI Taxonomy" id="1441469"/>
    <lineage>
        <taxon>Eukaryota</taxon>
        <taxon>Fungi</taxon>
        <taxon>Dikarya</taxon>
        <taxon>Ascomycota</taxon>
        <taxon>Pezizomycotina</taxon>
        <taxon>Eurotiomycetes</taxon>
        <taxon>Eurotiomycetidae</taxon>
        <taxon>Eurotiales</taxon>
        <taxon>Trichocomaceae</taxon>
        <taxon>Talaromyces</taxon>
        <taxon>Talaromyces sect. Trachyspermi</taxon>
    </lineage>
</organism>
<dbReference type="InterPro" id="IPR031330">
    <property type="entry name" value="Gly_Hdrlase_35_cat"/>
</dbReference>
<dbReference type="FunFam" id="3.20.20.80:FF:000040">
    <property type="entry name" value="Beta-galactosidase A"/>
    <property type="match status" value="1"/>
</dbReference>
<dbReference type="Gene3D" id="2.102.20.10">
    <property type="entry name" value="Beta-galactosidase, domain 2"/>
    <property type="match status" value="1"/>
</dbReference>
<dbReference type="Pfam" id="PF13364">
    <property type="entry name" value="BetaGal_ABD2"/>
    <property type="match status" value="2"/>
</dbReference>
<protein>
    <recommendedName>
        <fullName evidence="3">beta-galactosidase</fullName>
        <ecNumber evidence="3">3.2.1.23</ecNumber>
    </recommendedName>
</protein>
<dbReference type="SUPFAM" id="SSF49785">
    <property type="entry name" value="Galactose-binding domain-like"/>
    <property type="match status" value="2"/>
</dbReference>
<keyword evidence="4 9" id="KW-0732">Signal</keyword>
<evidence type="ECO:0000256" key="5">
    <source>
        <dbReference type="ARBA" id="ARBA00022801"/>
    </source>
</evidence>
<comment type="similarity">
    <text evidence="2 8">Belongs to the glycosyl hydrolase 35 family.</text>
</comment>
<dbReference type="OrthoDB" id="1657402at2759"/>
<evidence type="ECO:0000256" key="8">
    <source>
        <dbReference type="RuleBase" id="RU003679"/>
    </source>
</evidence>
<dbReference type="InterPro" id="IPR001944">
    <property type="entry name" value="Glycoside_Hdrlase_35"/>
</dbReference>
<dbReference type="EMBL" id="LFMY01000003">
    <property type="protein sequence ID" value="OKL62305.1"/>
    <property type="molecule type" value="Genomic_DNA"/>
</dbReference>
<name>A0A225B604_TALAT</name>
<sequence length="1001" mass="110003">MLFFRSILLSLPLFILVAATASNSSSSVTWDKYSLSINDERLFVFSGEFHYLRLPVPELWLDVFQKLRANGFNAASVYFFWNFHSASEGVFDFETGAHDVQRLFDYAKEAGIYIIARPGPYANGELTAGGFALWASNGQMGEERTSDPQYYKYWVPWMQEIGKILAANQITEGGPVILVQHENELQETLHSPNNTLVIYMEQVSKVLADAGIVVPSTSNEKGMRDESWSTDYEDVGGAVNIYGLDSYPGGLSCTNPDSGFTLVRTYYEWFQNYSFTQPEFVPEFEGGYFTPWGGVFYDDCASMLLPEYPDVFYKNNIGSRITLQSLYMTYGGTNWGHIAAPVVYTSYDYDAPLRETRQIRDKLKQTKLIGLFTRVSSDLLQADMTWNGTGYTNDTGIFTWALRNPQTNAGFYIVAQDDSSSKADVVFDLEVETSAGAMNISSIELDGRQSKIITTDYTVGNTTLLYCSSDILTYATLDVDVLALYLNAGQTGAFVLANTSSANLTFSVYGNSTVTTSQASYGTVYTYIQAHGISVIQFSNGFLVYLLDKFTAWDSFAPALVSSPIVKPDQHILVLGPYLVRGASFNGDTLELIGDTENTTSIEIYHGNPSITTVTWNNETIVTKRTAYGSLIGTIPGPEGIIISLPKLNSWKSHDTIPESASDYDDSRWVVCDKNATVNAIAPLSLPVLYSGDYGYHPGPKLYRGRFGNINATGVNVTAQNGYAAGWSAWLNGGYVGGSTGDVSIEATNAFLEFNSSVLKQDNTENVLSILVDYTGHDEANVGPEGTQNPRGLLGVILQSSSSTTENFTSWKIQGNAGGEKNIDPLRGPMNEGGLYGERMGWHLPGFDIESSPSGWDTKAPSHGVDGGSGRFYITEFTLDLGENSHTLDVPIGIQLNASSTSGPAVVYVWLNGYKFAHYLPHIGPQTVFPFQPGILNIQGSDKENGINTNTLSLSLWALTDQPASLDVVELVMYGKYTSSFDFGRDWSYLQPGWTNRSQYT</sequence>
<feature type="chain" id="PRO_5012194957" description="beta-galactosidase" evidence="9">
    <location>
        <begin position="20"/>
        <end position="1001"/>
    </location>
</feature>
<evidence type="ECO:0000256" key="2">
    <source>
        <dbReference type="ARBA" id="ARBA00009809"/>
    </source>
</evidence>
<reference evidence="11 12" key="1">
    <citation type="submission" date="2015-06" db="EMBL/GenBank/DDBJ databases">
        <title>Talaromyces atroroseus IBT 11181 draft genome.</title>
        <authorList>
            <person name="Rasmussen K.B."/>
            <person name="Rasmussen S."/>
            <person name="Petersen B."/>
            <person name="Sicheritz-Ponten T."/>
            <person name="Mortensen U.H."/>
            <person name="Thrane U."/>
        </authorList>
    </citation>
    <scope>NUCLEOTIDE SEQUENCE [LARGE SCALE GENOMIC DNA]</scope>
    <source>
        <strain evidence="11 12">IBT 11181</strain>
    </source>
</reference>
<dbReference type="InterPro" id="IPR025300">
    <property type="entry name" value="BetaGal_jelly_roll_dom"/>
</dbReference>
<comment type="catalytic activity">
    <reaction evidence="1">
        <text>Hydrolysis of terminal non-reducing beta-D-galactose residues in beta-D-galactosides.</text>
        <dbReference type="EC" id="3.2.1.23"/>
    </reaction>
</comment>
<dbReference type="InterPro" id="IPR036833">
    <property type="entry name" value="BetaGal_dom3_sf"/>
</dbReference>
<accession>A0A225B604</accession>
<keyword evidence="7" id="KW-0326">Glycosidase</keyword>
<evidence type="ECO:0000256" key="9">
    <source>
        <dbReference type="SAM" id="SignalP"/>
    </source>
</evidence>
<dbReference type="RefSeq" id="XP_020122426.1">
    <property type="nucleotide sequence ID" value="XM_020264929.1"/>
</dbReference>
<dbReference type="PRINTS" id="PR00742">
    <property type="entry name" value="GLHYDRLASE35"/>
</dbReference>
<dbReference type="Pfam" id="PF13363">
    <property type="entry name" value="BetaGal_dom3"/>
    <property type="match status" value="1"/>
</dbReference>
<dbReference type="Proteomes" id="UP000214365">
    <property type="component" value="Unassembled WGS sequence"/>
</dbReference>
<dbReference type="InterPro" id="IPR008979">
    <property type="entry name" value="Galactose-bd-like_sf"/>
</dbReference>
<dbReference type="InterPro" id="IPR017853">
    <property type="entry name" value="GH"/>
</dbReference>
<evidence type="ECO:0000313" key="11">
    <source>
        <dbReference type="EMBL" id="OKL62305.1"/>
    </source>
</evidence>
<evidence type="ECO:0000256" key="4">
    <source>
        <dbReference type="ARBA" id="ARBA00022729"/>
    </source>
</evidence>
<dbReference type="AlphaFoldDB" id="A0A225B604"/>
<dbReference type="Gene3D" id="2.60.120.260">
    <property type="entry name" value="Galactose-binding domain-like"/>
    <property type="match status" value="2"/>
</dbReference>
<keyword evidence="5" id="KW-0378">Hydrolase</keyword>
<evidence type="ECO:0000259" key="10">
    <source>
        <dbReference type="SMART" id="SM01029"/>
    </source>
</evidence>
<dbReference type="GO" id="GO:0005975">
    <property type="term" value="P:carbohydrate metabolic process"/>
    <property type="evidence" value="ECO:0007669"/>
    <property type="project" value="InterPro"/>
</dbReference>
<feature type="signal peptide" evidence="9">
    <location>
        <begin position="1"/>
        <end position="19"/>
    </location>
</feature>
<dbReference type="Pfam" id="PF01301">
    <property type="entry name" value="Glyco_hydro_35"/>
    <property type="match status" value="1"/>
</dbReference>
<dbReference type="Gene3D" id="3.20.20.80">
    <property type="entry name" value="Glycosidases"/>
    <property type="match status" value="1"/>
</dbReference>
<dbReference type="GO" id="GO:0004565">
    <property type="term" value="F:beta-galactosidase activity"/>
    <property type="evidence" value="ECO:0007669"/>
    <property type="project" value="UniProtKB-EC"/>
</dbReference>
<dbReference type="FunFam" id="2.60.120.260:FF:000065">
    <property type="entry name" value="Beta-galactosidase A"/>
    <property type="match status" value="1"/>
</dbReference>
<feature type="domain" description="Beta-galactosidase" evidence="10">
    <location>
        <begin position="378"/>
        <end position="556"/>
    </location>
</feature>
<dbReference type="SUPFAM" id="SSF51011">
    <property type="entry name" value="Glycosyl hydrolase domain"/>
    <property type="match status" value="1"/>
</dbReference>
<dbReference type="InterPro" id="IPR025972">
    <property type="entry name" value="BetaGal_dom3"/>
</dbReference>
<dbReference type="GeneID" id="31002597"/>
<proteinExistence type="inferred from homology"/>
<evidence type="ECO:0000313" key="12">
    <source>
        <dbReference type="Proteomes" id="UP000214365"/>
    </source>
</evidence>
<keyword evidence="12" id="KW-1185">Reference proteome</keyword>
<dbReference type="EC" id="3.2.1.23" evidence="3"/>
<evidence type="ECO:0000256" key="3">
    <source>
        <dbReference type="ARBA" id="ARBA00012756"/>
    </source>
</evidence>
<gene>
    <name evidence="11" type="ORF">UA08_02842</name>
</gene>
<dbReference type="InterPro" id="IPR037110">
    <property type="entry name" value="Betagal_dom2_sf"/>
</dbReference>
<dbReference type="STRING" id="1441469.A0A225B604"/>
<dbReference type="SUPFAM" id="SSF51445">
    <property type="entry name" value="(Trans)glycosidases"/>
    <property type="match status" value="1"/>
</dbReference>
<dbReference type="PANTHER" id="PTHR23421">
    <property type="entry name" value="BETA-GALACTOSIDASE RELATED"/>
    <property type="match status" value="1"/>
</dbReference>
<dbReference type="InterPro" id="IPR018954">
    <property type="entry name" value="Betagal_dom2"/>
</dbReference>
<evidence type="ECO:0000256" key="1">
    <source>
        <dbReference type="ARBA" id="ARBA00001412"/>
    </source>
</evidence>
<evidence type="ECO:0000256" key="7">
    <source>
        <dbReference type="ARBA" id="ARBA00023295"/>
    </source>
</evidence>